<dbReference type="InterPro" id="IPR053185">
    <property type="entry name" value="SET_domain_protein"/>
</dbReference>
<dbReference type="CDD" id="cd20071">
    <property type="entry name" value="SET_SMYD"/>
    <property type="match status" value="1"/>
</dbReference>
<organism evidence="3 4">
    <name type="scientific">Lentithecium fluviatile CBS 122367</name>
    <dbReference type="NCBI Taxonomy" id="1168545"/>
    <lineage>
        <taxon>Eukaryota</taxon>
        <taxon>Fungi</taxon>
        <taxon>Dikarya</taxon>
        <taxon>Ascomycota</taxon>
        <taxon>Pezizomycotina</taxon>
        <taxon>Dothideomycetes</taxon>
        <taxon>Pleosporomycetidae</taxon>
        <taxon>Pleosporales</taxon>
        <taxon>Massarineae</taxon>
        <taxon>Lentitheciaceae</taxon>
        <taxon>Lentithecium</taxon>
    </lineage>
</organism>
<dbReference type="SUPFAM" id="SSF82199">
    <property type="entry name" value="SET domain"/>
    <property type="match status" value="1"/>
</dbReference>
<dbReference type="PANTHER" id="PTHR47332:SF4">
    <property type="entry name" value="SET DOMAIN-CONTAINING PROTEIN 5"/>
    <property type="match status" value="1"/>
</dbReference>
<accession>A0A6G1ILA3</accession>
<dbReference type="Gene3D" id="2.170.270.10">
    <property type="entry name" value="SET domain"/>
    <property type="match status" value="1"/>
</dbReference>
<dbReference type="InterPro" id="IPR046341">
    <property type="entry name" value="SET_dom_sf"/>
</dbReference>
<keyword evidence="1" id="KW-0732">Signal</keyword>
<dbReference type="PROSITE" id="PS50280">
    <property type="entry name" value="SET"/>
    <property type="match status" value="1"/>
</dbReference>
<dbReference type="InterPro" id="IPR011990">
    <property type="entry name" value="TPR-like_helical_dom_sf"/>
</dbReference>
<evidence type="ECO:0000256" key="1">
    <source>
        <dbReference type="SAM" id="SignalP"/>
    </source>
</evidence>
<sequence>MLAAIPFAVVSLLSTAHATQHSCITPIPSSPYTSGIPSWLSEDFSCTGSPQVWEARPSPGKGMGVFATKTLEPGDIILQETPVIRIHPPQFRDGVAYPLGDIETLIRRAFDALSDVDKADVLSLYAHTTSNEDIDELVAIFRSNAYIIGSDNSDLGLFPKGARINHSCRPNTSQVWHEKTGKRVVRAIKRIEEGEEMFATYIPLLHSHDVRQKRLRQYGFQCTCEACVQQRSAQEASDKRRNDIRNAFAAFEPQLTLSIPKSVAGRKKAQKNANASLELAELVEEEGLADYYAQAYRIAAISHARIEKWEPATLWAHKAYQLRLVENRESPATLELQALTGRFIEMWNEDLRNESMGQR</sequence>
<dbReference type="Proteomes" id="UP000799291">
    <property type="component" value="Unassembled WGS sequence"/>
</dbReference>
<dbReference type="AlphaFoldDB" id="A0A6G1ILA3"/>
<dbReference type="OrthoDB" id="265717at2759"/>
<gene>
    <name evidence="3" type="ORF">K458DRAFT_408662</name>
</gene>
<protein>
    <submittedName>
        <fullName evidence="3">SET domain-containing protein</fullName>
    </submittedName>
</protein>
<dbReference type="SMART" id="SM00317">
    <property type="entry name" value="SET"/>
    <property type="match status" value="1"/>
</dbReference>
<dbReference type="PANTHER" id="PTHR47332">
    <property type="entry name" value="SET DOMAIN-CONTAINING PROTEIN 5"/>
    <property type="match status" value="1"/>
</dbReference>
<keyword evidence="4" id="KW-1185">Reference proteome</keyword>
<feature type="chain" id="PRO_5026229377" evidence="1">
    <location>
        <begin position="19"/>
        <end position="359"/>
    </location>
</feature>
<dbReference type="EMBL" id="MU005609">
    <property type="protein sequence ID" value="KAF2678770.1"/>
    <property type="molecule type" value="Genomic_DNA"/>
</dbReference>
<proteinExistence type="predicted"/>
<feature type="domain" description="SET" evidence="2">
    <location>
        <begin position="51"/>
        <end position="202"/>
    </location>
</feature>
<evidence type="ECO:0000313" key="3">
    <source>
        <dbReference type="EMBL" id="KAF2678770.1"/>
    </source>
</evidence>
<evidence type="ECO:0000313" key="4">
    <source>
        <dbReference type="Proteomes" id="UP000799291"/>
    </source>
</evidence>
<name>A0A6G1ILA3_9PLEO</name>
<evidence type="ECO:0000259" key="2">
    <source>
        <dbReference type="PROSITE" id="PS50280"/>
    </source>
</evidence>
<dbReference type="Pfam" id="PF00856">
    <property type="entry name" value="SET"/>
    <property type="match status" value="1"/>
</dbReference>
<reference evidence="3" key="1">
    <citation type="journal article" date="2020" name="Stud. Mycol.">
        <title>101 Dothideomycetes genomes: a test case for predicting lifestyles and emergence of pathogens.</title>
        <authorList>
            <person name="Haridas S."/>
            <person name="Albert R."/>
            <person name="Binder M."/>
            <person name="Bloem J."/>
            <person name="Labutti K."/>
            <person name="Salamov A."/>
            <person name="Andreopoulos B."/>
            <person name="Baker S."/>
            <person name="Barry K."/>
            <person name="Bills G."/>
            <person name="Bluhm B."/>
            <person name="Cannon C."/>
            <person name="Castanera R."/>
            <person name="Culley D."/>
            <person name="Daum C."/>
            <person name="Ezra D."/>
            <person name="Gonzalez J."/>
            <person name="Henrissat B."/>
            <person name="Kuo A."/>
            <person name="Liang C."/>
            <person name="Lipzen A."/>
            <person name="Lutzoni F."/>
            <person name="Magnuson J."/>
            <person name="Mondo S."/>
            <person name="Nolan M."/>
            <person name="Ohm R."/>
            <person name="Pangilinan J."/>
            <person name="Park H.-J."/>
            <person name="Ramirez L."/>
            <person name="Alfaro M."/>
            <person name="Sun H."/>
            <person name="Tritt A."/>
            <person name="Yoshinaga Y."/>
            <person name="Zwiers L.-H."/>
            <person name="Turgeon B."/>
            <person name="Goodwin S."/>
            <person name="Spatafora J."/>
            <person name="Crous P."/>
            <person name="Grigoriev I."/>
        </authorList>
    </citation>
    <scope>NUCLEOTIDE SEQUENCE</scope>
    <source>
        <strain evidence="3">CBS 122367</strain>
    </source>
</reference>
<dbReference type="InterPro" id="IPR001214">
    <property type="entry name" value="SET_dom"/>
</dbReference>
<dbReference type="Gene3D" id="1.25.40.10">
    <property type="entry name" value="Tetratricopeptide repeat domain"/>
    <property type="match status" value="1"/>
</dbReference>
<feature type="signal peptide" evidence="1">
    <location>
        <begin position="1"/>
        <end position="18"/>
    </location>
</feature>